<evidence type="ECO:0000313" key="2">
    <source>
        <dbReference type="EMBL" id="SFW56910.1"/>
    </source>
</evidence>
<protein>
    <submittedName>
        <fullName evidence="2">Putative F0F1-ATPase subunit Ca2+/Mg2+ transporter</fullName>
    </submittedName>
</protein>
<keyword evidence="1" id="KW-1133">Transmembrane helix</keyword>
<dbReference type="RefSeq" id="WP_072304155.1">
    <property type="nucleotide sequence ID" value="NZ_FPIY01000003.1"/>
</dbReference>
<dbReference type="Pfam" id="PF09527">
    <property type="entry name" value="ATPase_gene1"/>
    <property type="match status" value="1"/>
</dbReference>
<keyword evidence="3" id="KW-1185">Reference proteome</keyword>
<dbReference type="InterPro" id="IPR032820">
    <property type="entry name" value="ATPase_put"/>
</dbReference>
<dbReference type="AlphaFoldDB" id="A0A1K1QCH1"/>
<proteinExistence type="predicted"/>
<gene>
    <name evidence="2" type="ORF">SAMN05660313_02529</name>
</gene>
<accession>A0A1K1QCH1</accession>
<organism evidence="2 3">
    <name type="scientific">Cellulophaga fucicola</name>
    <dbReference type="NCBI Taxonomy" id="76595"/>
    <lineage>
        <taxon>Bacteria</taxon>
        <taxon>Pseudomonadati</taxon>
        <taxon>Bacteroidota</taxon>
        <taxon>Flavobacteriia</taxon>
        <taxon>Flavobacteriales</taxon>
        <taxon>Flavobacteriaceae</taxon>
        <taxon>Cellulophaga</taxon>
    </lineage>
</organism>
<keyword evidence="1" id="KW-0472">Membrane</keyword>
<reference evidence="3" key="1">
    <citation type="submission" date="2016-11" db="EMBL/GenBank/DDBJ databases">
        <authorList>
            <person name="Varghese N."/>
            <person name="Submissions S."/>
        </authorList>
    </citation>
    <scope>NUCLEOTIDE SEQUENCE [LARGE SCALE GENOMIC DNA]</scope>
    <source>
        <strain evidence="3">DSM 24786</strain>
    </source>
</reference>
<dbReference type="OrthoDB" id="9798708at2"/>
<sequence length="77" mass="8883">MSEKNQNRKQINTYIRFSGIAFQMIAVIGIFSYFGVWLDKKFPNSYSLNTVIFSLVGVILAMYLVIKKVISLNKDKK</sequence>
<dbReference type="EMBL" id="FPIY01000003">
    <property type="protein sequence ID" value="SFW56910.1"/>
    <property type="molecule type" value="Genomic_DNA"/>
</dbReference>
<name>A0A1K1QCH1_9FLAO</name>
<dbReference type="Proteomes" id="UP000183257">
    <property type="component" value="Unassembled WGS sequence"/>
</dbReference>
<evidence type="ECO:0000313" key="3">
    <source>
        <dbReference type="Proteomes" id="UP000183257"/>
    </source>
</evidence>
<evidence type="ECO:0000256" key="1">
    <source>
        <dbReference type="SAM" id="Phobius"/>
    </source>
</evidence>
<feature type="transmembrane region" description="Helical" evidence="1">
    <location>
        <begin position="46"/>
        <end position="66"/>
    </location>
</feature>
<dbReference type="STRING" id="76595.SAMN05660313_02529"/>
<feature type="transmembrane region" description="Helical" evidence="1">
    <location>
        <begin position="14"/>
        <end position="34"/>
    </location>
</feature>
<keyword evidence="1" id="KW-0812">Transmembrane</keyword>